<keyword evidence="3" id="KW-1185">Reference proteome</keyword>
<dbReference type="Pfam" id="PF01398">
    <property type="entry name" value="JAB"/>
    <property type="match status" value="1"/>
</dbReference>
<dbReference type="GO" id="GO:0008237">
    <property type="term" value="F:metallopeptidase activity"/>
    <property type="evidence" value="ECO:0007669"/>
    <property type="project" value="InterPro"/>
</dbReference>
<organism evidence="2 3">
    <name type="scientific">Cyanidium caldarium</name>
    <name type="common">Red alga</name>
    <dbReference type="NCBI Taxonomy" id="2771"/>
    <lineage>
        <taxon>Eukaryota</taxon>
        <taxon>Rhodophyta</taxon>
        <taxon>Bangiophyceae</taxon>
        <taxon>Cyanidiales</taxon>
        <taxon>Cyanidiaceae</taxon>
        <taxon>Cyanidium</taxon>
    </lineage>
</organism>
<dbReference type="Gene3D" id="3.40.140.10">
    <property type="entry name" value="Cytidine Deaminase, domain 2"/>
    <property type="match status" value="1"/>
</dbReference>
<dbReference type="EMBL" id="JANCYW010000007">
    <property type="protein sequence ID" value="KAK4536015.1"/>
    <property type="molecule type" value="Genomic_DNA"/>
</dbReference>
<dbReference type="Proteomes" id="UP001301350">
    <property type="component" value="Unassembled WGS sequence"/>
</dbReference>
<dbReference type="SMART" id="SM00232">
    <property type="entry name" value="JAB_MPN"/>
    <property type="match status" value="1"/>
</dbReference>
<reference evidence="2 3" key="1">
    <citation type="submission" date="2022-07" db="EMBL/GenBank/DDBJ databases">
        <title>Genome-wide signatures of adaptation to extreme environments.</title>
        <authorList>
            <person name="Cho C.H."/>
            <person name="Yoon H.S."/>
        </authorList>
    </citation>
    <scope>NUCLEOTIDE SEQUENCE [LARGE SCALE GENOMIC DNA]</scope>
    <source>
        <strain evidence="2 3">DBV 063 E5</strain>
    </source>
</reference>
<dbReference type="GO" id="GO:0071541">
    <property type="term" value="C:eukaryotic translation initiation factor 3 complex, eIF3m"/>
    <property type="evidence" value="ECO:0007669"/>
    <property type="project" value="TreeGrafter"/>
</dbReference>
<evidence type="ECO:0000313" key="2">
    <source>
        <dbReference type="EMBL" id="KAK4536015.1"/>
    </source>
</evidence>
<comment type="caution">
    <text evidence="2">The sequence shown here is derived from an EMBL/GenBank/DDBJ whole genome shotgun (WGS) entry which is preliminary data.</text>
</comment>
<dbReference type="PANTHER" id="PTHR10540:SF6">
    <property type="entry name" value="EUKARYOTIC TRANSLATION INITIATION FACTOR 3 SUBUNIT F"/>
    <property type="match status" value="1"/>
</dbReference>
<dbReference type="Pfam" id="PF13012">
    <property type="entry name" value="MitMem_reg"/>
    <property type="match status" value="1"/>
</dbReference>
<dbReference type="GO" id="GO:0031369">
    <property type="term" value="F:translation initiation factor binding"/>
    <property type="evidence" value="ECO:0007669"/>
    <property type="project" value="TreeGrafter"/>
</dbReference>
<dbReference type="AlphaFoldDB" id="A0AAV9IUN5"/>
<dbReference type="GO" id="GO:0003743">
    <property type="term" value="F:translation initiation factor activity"/>
    <property type="evidence" value="ECO:0007669"/>
    <property type="project" value="TreeGrafter"/>
</dbReference>
<evidence type="ECO:0000313" key="3">
    <source>
        <dbReference type="Proteomes" id="UP001301350"/>
    </source>
</evidence>
<protein>
    <recommendedName>
        <fullName evidence="1">MPN domain-containing protein</fullName>
    </recommendedName>
</protein>
<accession>A0AAV9IUN5</accession>
<name>A0AAV9IUN5_CYACA</name>
<gene>
    <name evidence="2" type="ORF">CDCA_CDCA07G2040</name>
</gene>
<sequence length="323" mass="33867">MDCVSVLPSKPGLAWARISPTVVAEVLDHYTRRSPGQERVIGTLLGTVRWTRRWGGAAAGGHAEVDVCGSFAVPHVEDADEVALDVEYHQRMLSLVRSAGAPGLEVVGWYCTGWVDHNNSAVIHEFYAHECGVGVDSVACLLVEPGVSGDAEGGDGGTVRDPLVGVYTGVVSQLGGQSMSTDLTPVGHEVVPSSGERIVLDVLTKVLGSGAAAGEGDGSGPGRLQPPSALNELASLERSLRRLLDALDSVLEYVGDVISGDEIGDPQVGRLLLETCAAIPHLCGEAYDQSFQSSVKDYLVVLYLSKLTSANLVLSERLLTLGA</sequence>
<evidence type="ECO:0000259" key="1">
    <source>
        <dbReference type="PROSITE" id="PS50249"/>
    </source>
</evidence>
<proteinExistence type="predicted"/>
<dbReference type="PANTHER" id="PTHR10540">
    <property type="entry name" value="EUKARYOTIC TRANSLATION INITIATION FACTOR 3 SUBUNIT F-RELATED"/>
    <property type="match status" value="1"/>
</dbReference>
<dbReference type="PROSITE" id="PS50249">
    <property type="entry name" value="MPN"/>
    <property type="match status" value="1"/>
</dbReference>
<dbReference type="InterPro" id="IPR000555">
    <property type="entry name" value="JAMM/MPN+_dom"/>
</dbReference>
<dbReference type="InterPro" id="IPR024969">
    <property type="entry name" value="EIF3F/CSN6-like_C"/>
</dbReference>
<dbReference type="InterPro" id="IPR037518">
    <property type="entry name" value="MPN"/>
</dbReference>
<feature type="domain" description="MPN" evidence="1">
    <location>
        <begin position="16"/>
        <end position="167"/>
    </location>
</feature>